<evidence type="ECO:0000259" key="7">
    <source>
        <dbReference type="PROSITE" id="PS50908"/>
    </source>
</evidence>
<dbReference type="Pfam" id="PF04547">
    <property type="entry name" value="Anoctamin"/>
    <property type="match status" value="1"/>
</dbReference>
<evidence type="ECO:0000256" key="5">
    <source>
        <dbReference type="SAM" id="MobiDB-lite"/>
    </source>
</evidence>
<feature type="transmembrane region" description="Helical" evidence="6">
    <location>
        <begin position="535"/>
        <end position="553"/>
    </location>
</feature>
<dbReference type="InterPro" id="IPR007632">
    <property type="entry name" value="Anoctamin"/>
</dbReference>
<dbReference type="GO" id="GO:0005254">
    <property type="term" value="F:chloride channel activity"/>
    <property type="evidence" value="ECO:0007669"/>
    <property type="project" value="TreeGrafter"/>
</dbReference>
<accession>A0A3R7ZCF0</accession>
<feature type="compositionally biased region" description="Basic and acidic residues" evidence="5">
    <location>
        <begin position="67"/>
        <end position="78"/>
    </location>
</feature>
<feature type="transmembrane region" description="Helical" evidence="6">
    <location>
        <begin position="493"/>
        <end position="520"/>
    </location>
</feature>
<feature type="transmembrane region" description="Helical" evidence="6">
    <location>
        <begin position="800"/>
        <end position="822"/>
    </location>
</feature>
<dbReference type="SUPFAM" id="SSF54495">
    <property type="entry name" value="UBC-like"/>
    <property type="match status" value="1"/>
</dbReference>
<evidence type="ECO:0000256" key="6">
    <source>
        <dbReference type="SAM" id="Phobius"/>
    </source>
</evidence>
<dbReference type="GO" id="GO:0016020">
    <property type="term" value="C:membrane"/>
    <property type="evidence" value="ECO:0007669"/>
    <property type="project" value="UniProtKB-SubCell"/>
</dbReference>
<organism evidence="8 9">
    <name type="scientific">Aphanomyces astaci</name>
    <name type="common">Crayfish plague agent</name>
    <dbReference type="NCBI Taxonomy" id="112090"/>
    <lineage>
        <taxon>Eukaryota</taxon>
        <taxon>Sar</taxon>
        <taxon>Stramenopiles</taxon>
        <taxon>Oomycota</taxon>
        <taxon>Saprolegniomycetes</taxon>
        <taxon>Saprolegniales</taxon>
        <taxon>Verrucalvaceae</taxon>
        <taxon>Aphanomyces</taxon>
    </lineage>
</organism>
<comment type="subcellular location">
    <subcellularLocation>
        <location evidence="1">Membrane</location>
        <topology evidence="1">Multi-pass membrane protein</topology>
    </subcellularLocation>
</comment>
<feature type="transmembrane region" description="Helical" evidence="6">
    <location>
        <begin position="397"/>
        <end position="416"/>
    </location>
</feature>
<dbReference type="AlphaFoldDB" id="A0A3R7ZCF0"/>
<dbReference type="PANTHER" id="PTHR12308">
    <property type="entry name" value="ANOCTAMIN"/>
    <property type="match status" value="1"/>
</dbReference>
<proteinExistence type="predicted"/>
<keyword evidence="2 6" id="KW-0812">Transmembrane</keyword>
<evidence type="ECO:0000313" key="8">
    <source>
        <dbReference type="EMBL" id="RQM24875.1"/>
    </source>
</evidence>
<feature type="compositionally biased region" description="Pro residues" evidence="5">
    <location>
        <begin position="700"/>
        <end position="713"/>
    </location>
</feature>
<dbReference type="VEuPathDB" id="FungiDB:H257_05924"/>
<reference evidence="8" key="1">
    <citation type="submission" date="2018-07" db="EMBL/GenBank/DDBJ databases">
        <title>Annotation of Aphanomyces astaci genome assembly.</title>
        <authorList>
            <person name="Studholme D.J."/>
        </authorList>
    </citation>
    <scope>NUCLEOTIDE SEQUENCE [LARGE SCALE GENOMIC DNA]</scope>
    <source>
        <strain evidence="8">Pc</strain>
    </source>
</reference>
<dbReference type="Proteomes" id="UP000284702">
    <property type="component" value="Unassembled WGS sequence"/>
</dbReference>
<dbReference type="InterPro" id="IPR049452">
    <property type="entry name" value="Anoctamin_TM"/>
</dbReference>
<evidence type="ECO:0000313" key="9">
    <source>
        <dbReference type="Proteomes" id="UP000284702"/>
    </source>
</evidence>
<comment type="caution">
    <text evidence="8">The sequence shown here is derived from an EMBL/GenBank/DDBJ whole genome shotgun (WGS) entry which is preliminary data.</text>
</comment>
<keyword evidence="4 6" id="KW-0472">Membrane</keyword>
<protein>
    <recommendedName>
        <fullName evidence="7">RWD domain-containing protein</fullName>
    </recommendedName>
</protein>
<feature type="region of interest" description="Disordered" evidence="5">
    <location>
        <begin position="948"/>
        <end position="969"/>
    </location>
</feature>
<feature type="transmembrane region" description="Helical" evidence="6">
    <location>
        <begin position="422"/>
        <end position="446"/>
    </location>
</feature>
<evidence type="ECO:0000256" key="2">
    <source>
        <dbReference type="ARBA" id="ARBA00022692"/>
    </source>
</evidence>
<feature type="region of interest" description="Disordered" evidence="5">
    <location>
        <begin position="906"/>
        <end position="925"/>
    </location>
</feature>
<keyword evidence="3 6" id="KW-1133">Transmembrane helix</keyword>
<dbReference type="Pfam" id="PF05773">
    <property type="entry name" value="RWD"/>
    <property type="match status" value="1"/>
</dbReference>
<dbReference type="PROSITE" id="PS50908">
    <property type="entry name" value="RWD"/>
    <property type="match status" value="1"/>
</dbReference>
<dbReference type="EMBL" id="MZMZ02002643">
    <property type="protein sequence ID" value="RQM24875.1"/>
    <property type="molecule type" value="Genomic_DNA"/>
</dbReference>
<dbReference type="PANTHER" id="PTHR12308:SF73">
    <property type="entry name" value="ANOCTAMIN"/>
    <property type="match status" value="1"/>
</dbReference>
<feature type="domain" description="RWD" evidence="7">
    <location>
        <begin position="1"/>
        <end position="65"/>
    </location>
</feature>
<feature type="region of interest" description="Disordered" evidence="5">
    <location>
        <begin position="67"/>
        <end position="87"/>
    </location>
</feature>
<dbReference type="InterPro" id="IPR006575">
    <property type="entry name" value="RWD_dom"/>
</dbReference>
<feature type="region of interest" description="Disordered" evidence="5">
    <location>
        <begin position="693"/>
        <end position="713"/>
    </location>
</feature>
<gene>
    <name evidence="8" type="ORF">B5M09_000077</name>
</gene>
<evidence type="ECO:0000256" key="1">
    <source>
        <dbReference type="ARBA" id="ARBA00004141"/>
    </source>
</evidence>
<dbReference type="Gene3D" id="3.10.110.10">
    <property type="entry name" value="Ubiquitin Conjugating Enzyme"/>
    <property type="match status" value="1"/>
</dbReference>
<feature type="transmembrane region" description="Helical" evidence="6">
    <location>
        <begin position="585"/>
        <end position="607"/>
    </location>
</feature>
<keyword evidence="9" id="KW-1185">Reference proteome</keyword>
<feature type="transmembrane region" description="Helical" evidence="6">
    <location>
        <begin position="860"/>
        <end position="881"/>
    </location>
</feature>
<dbReference type="InterPro" id="IPR016135">
    <property type="entry name" value="UBQ-conjugating_enzyme/RWD"/>
</dbReference>
<sequence length="969" mass="108480">MTLTLPVEVQDSPLSMKVDIKLEKGLSEPQERDIRELLNQQMEENTGMAMVYTVCEAVREYLIENNREGNDKENEGKGPAKSTTGTPVTVASFNAWKAAFDLEMATKTGVKIAVATSPNPPHSSEVFLHELAIDMPDDILHASPPAPPMPVPPLFHQSSPTSSNKLRLSTDGEVDVDAAILHSSSTSGNSTSLLPLPPPLALTFHFAILVKVPRLPAADNSNSTAPVVTFDPMVLQGLEDLAKRLALAGFLVRLESRPAYKKHAPHLKLVFLLHAPDAILSDMQAKMEVERWVAGGRNGEHFLAPQQHGKLTSADRIVLVDRLLHAPRRHGGLGLLELQSSCPFKAFPLHDDQFNREYLTHWFLQWRAYFRNNTDSVEKIRLHFGEKAALYFAYMDFYTKWLLPLALWGLFIYFLSAFSSTLYFRMSAITGLAVSTLWATLFLICWKRRRSELRLKWGVGAQEHVHVTNPHFQPPPPTASLNGVKWSRRLKYIVGYLVLVVFLVGETVITIGFVDLYFFLKAGCAGNCSTGGLENWVLVLCQGILLGLVVDIIQYQIFRVIAVSLTQWENHPTEKRYESSRALKVFLWDFFGIYSWFWMCAFVYVPYGSQFSSLLNEYNLLPWTSSYEPGLLELQSMFVTPLVATQGLKIVFEKIIPYFLLQAAKKASDAKGMYDVYHSTLAEHFDRDGKTVSAAATASPPSPPTAGATFPPPLRAKSSTRIISDMLTSLPKLSRKLTTPHDTFADYADTLVQFGYVSQFTCVWPFIPVCAVINNVFEVRSSAFQRVVPQRTSSMGSWNLFLRFNNIWAIFINVALICYASGLLESFFPTCVQLQVSTDYAQHLPAMVPNFSCIASSDRFAIFVHVLVLVYVTLTLSINAVPSSIKRILKTKDRVLKEHFAAHITTHDDDNDQRRRDLSHDHDDQAAKHAILHDQLAALLADRRQCVAPSPRHAPPVASGRGSSRRSRS</sequence>
<name>A0A3R7ZCF0_APHAT</name>
<evidence type="ECO:0000256" key="4">
    <source>
        <dbReference type="ARBA" id="ARBA00023136"/>
    </source>
</evidence>
<evidence type="ECO:0000256" key="3">
    <source>
        <dbReference type="ARBA" id="ARBA00022989"/>
    </source>
</evidence>